<reference evidence="3" key="1">
    <citation type="submission" date="2022-11" db="UniProtKB">
        <authorList>
            <consortium name="WormBaseParasite"/>
        </authorList>
    </citation>
    <scope>IDENTIFICATION</scope>
</reference>
<dbReference type="Proteomes" id="UP000887540">
    <property type="component" value="Unplaced"/>
</dbReference>
<dbReference type="AlphaFoldDB" id="A0A914DIS5"/>
<feature type="region of interest" description="Disordered" evidence="1">
    <location>
        <begin position="1"/>
        <end position="24"/>
    </location>
</feature>
<name>A0A914DIS5_9BILA</name>
<feature type="compositionally biased region" description="Polar residues" evidence="1">
    <location>
        <begin position="1"/>
        <end position="15"/>
    </location>
</feature>
<organism evidence="2 3">
    <name type="scientific">Acrobeloides nanus</name>
    <dbReference type="NCBI Taxonomy" id="290746"/>
    <lineage>
        <taxon>Eukaryota</taxon>
        <taxon>Metazoa</taxon>
        <taxon>Ecdysozoa</taxon>
        <taxon>Nematoda</taxon>
        <taxon>Chromadorea</taxon>
        <taxon>Rhabditida</taxon>
        <taxon>Tylenchina</taxon>
        <taxon>Cephalobomorpha</taxon>
        <taxon>Cephaloboidea</taxon>
        <taxon>Cephalobidae</taxon>
        <taxon>Acrobeloides</taxon>
    </lineage>
</organism>
<keyword evidence="2" id="KW-1185">Reference proteome</keyword>
<accession>A0A914DIS5</accession>
<sequence>MPIETANTITTASSIHQEEDAKSRIDVNQCTSKKDRFMRKNRHRVDAYYLILEKLPTSDLPIKTTNPILTASTIHHEEATKIPVNIKQFSSKNFMFKKKK</sequence>
<dbReference type="WBParaSite" id="ACRNAN_scaffold27296.g15895.t1">
    <property type="protein sequence ID" value="ACRNAN_scaffold27296.g15895.t1"/>
    <property type="gene ID" value="ACRNAN_scaffold27296.g15895"/>
</dbReference>
<proteinExistence type="predicted"/>
<evidence type="ECO:0000256" key="1">
    <source>
        <dbReference type="SAM" id="MobiDB-lite"/>
    </source>
</evidence>
<protein>
    <submittedName>
        <fullName evidence="3">Uncharacterized protein</fullName>
    </submittedName>
</protein>
<evidence type="ECO:0000313" key="3">
    <source>
        <dbReference type="WBParaSite" id="ACRNAN_scaffold27296.g15895.t1"/>
    </source>
</evidence>
<evidence type="ECO:0000313" key="2">
    <source>
        <dbReference type="Proteomes" id="UP000887540"/>
    </source>
</evidence>